<protein>
    <submittedName>
        <fullName evidence="4">WD40-like Beta Propeller Repeat</fullName>
    </submittedName>
</protein>
<name>A0A1H6VK97_9GAMM</name>
<feature type="compositionally biased region" description="Low complexity" evidence="2">
    <location>
        <begin position="314"/>
        <end position="323"/>
    </location>
</feature>
<gene>
    <name evidence="4" type="ORF">SAMN04487997_2192</name>
</gene>
<dbReference type="STRING" id="529704.SAMN02927913_3038"/>
<evidence type="ECO:0000313" key="5">
    <source>
        <dbReference type="Proteomes" id="UP000199420"/>
    </source>
</evidence>
<dbReference type="InterPro" id="IPR011042">
    <property type="entry name" value="6-blade_b-propeller_TolB-like"/>
</dbReference>
<evidence type="ECO:0000256" key="2">
    <source>
        <dbReference type="SAM" id="MobiDB-lite"/>
    </source>
</evidence>
<dbReference type="EMBL" id="FNYC01000004">
    <property type="protein sequence ID" value="SEJ01170.1"/>
    <property type="molecule type" value="Genomic_DNA"/>
</dbReference>
<feature type="region of interest" description="Disordered" evidence="2">
    <location>
        <begin position="282"/>
        <end position="331"/>
    </location>
</feature>
<dbReference type="Gene3D" id="2.120.10.30">
    <property type="entry name" value="TolB, C-terminal domain"/>
    <property type="match status" value="2"/>
</dbReference>
<dbReference type="RefSeq" id="WP_091338815.1">
    <property type="nucleotide sequence ID" value="NZ_FNYC01000004.1"/>
</dbReference>
<feature type="compositionally biased region" description="Basic and acidic residues" evidence="2">
    <location>
        <begin position="288"/>
        <end position="298"/>
    </location>
</feature>
<dbReference type="Proteomes" id="UP000199420">
    <property type="component" value="Unassembled WGS sequence"/>
</dbReference>
<keyword evidence="5" id="KW-1185">Reference proteome</keyword>
<dbReference type="AlphaFoldDB" id="A0A1H6VK97"/>
<feature type="chain" id="PRO_5011553653" evidence="3">
    <location>
        <begin position="23"/>
        <end position="331"/>
    </location>
</feature>
<dbReference type="OrthoDB" id="626010at2"/>
<sequence>MPIRFLGGAILGLICCTGGVHASGDTAGPLSKSGSPSPDGRKVVFEADMDGTGDATHLWVCSIDGSALHRIVGGARSEGDPAWSPDGSRIAFEALGRNGNTDLWLVNPDGSAPIQLTHGADDKKPAWSPDGRRIAYASNAGGTSDIWIMDADGRNAQRLTSLPGEEDHPSFSPAGDRVVFSETDPSDFTANLQIVPSVPGAAPQPLTSQGFHDWNPSWGPLGIVFASDRHATEGYAIMKVQPDGSGLTGVGSVRALDPVWTRDGRLVFTDEIDVARRGQSLRPCHRAAAQDRAPRAEDGSPANQVRLNRPGASALGRAARPGAIAGGCDPG</sequence>
<proteinExistence type="inferred from homology"/>
<keyword evidence="3" id="KW-0732">Signal</keyword>
<dbReference type="PANTHER" id="PTHR36842:SF1">
    <property type="entry name" value="PROTEIN TOLB"/>
    <property type="match status" value="1"/>
</dbReference>
<organism evidence="4 5">
    <name type="scientific">Frateuria terrea</name>
    <dbReference type="NCBI Taxonomy" id="529704"/>
    <lineage>
        <taxon>Bacteria</taxon>
        <taxon>Pseudomonadati</taxon>
        <taxon>Pseudomonadota</taxon>
        <taxon>Gammaproteobacteria</taxon>
        <taxon>Lysobacterales</taxon>
        <taxon>Rhodanobacteraceae</taxon>
        <taxon>Frateuria</taxon>
    </lineage>
</organism>
<dbReference type="InterPro" id="IPR011659">
    <property type="entry name" value="WD40"/>
</dbReference>
<comment type="similarity">
    <text evidence="1">Belongs to the TolB family.</text>
</comment>
<evidence type="ECO:0000256" key="3">
    <source>
        <dbReference type="SAM" id="SignalP"/>
    </source>
</evidence>
<evidence type="ECO:0000256" key="1">
    <source>
        <dbReference type="ARBA" id="ARBA00009820"/>
    </source>
</evidence>
<dbReference type="SUPFAM" id="SSF69304">
    <property type="entry name" value="Tricorn protease N-terminal domain"/>
    <property type="match status" value="1"/>
</dbReference>
<dbReference type="Pfam" id="PF07676">
    <property type="entry name" value="PD40"/>
    <property type="match status" value="3"/>
</dbReference>
<feature type="signal peptide" evidence="3">
    <location>
        <begin position="1"/>
        <end position="22"/>
    </location>
</feature>
<accession>A0A1H6VK97</accession>
<dbReference type="PANTHER" id="PTHR36842">
    <property type="entry name" value="PROTEIN TOLB HOMOLOG"/>
    <property type="match status" value="1"/>
</dbReference>
<evidence type="ECO:0000313" key="4">
    <source>
        <dbReference type="EMBL" id="SEJ01170.1"/>
    </source>
</evidence>
<reference evidence="4 5" key="1">
    <citation type="submission" date="2016-10" db="EMBL/GenBank/DDBJ databases">
        <authorList>
            <person name="de Groot N.N."/>
        </authorList>
    </citation>
    <scope>NUCLEOTIDE SEQUENCE [LARGE SCALE GENOMIC DNA]</scope>
    <source>
        <strain evidence="4 5">DSM 26515</strain>
    </source>
</reference>